<name>A0A5C1I5M8_9SPHI</name>
<proteinExistence type="predicted"/>
<organism evidence="1 2">
    <name type="scientific">Mucilaginibacter rubeus</name>
    <dbReference type="NCBI Taxonomy" id="2027860"/>
    <lineage>
        <taxon>Bacteria</taxon>
        <taxon>Pseudomonadati</taxon>
        <taxon>Bacteroidota</taxon>
        <taxon>Sphingobacteriia</taxon>
        <taxon>Sphingobacteriales</taxon>
        <taxon>Sphingobacteriaceae</taxon>
        <taxon>Mucilaginibacter</taxon>
    </lineage>
</organism>
<reference evidence="1" key="1">
    <citation type="submission" date="2019-08" db="EMBL/GenBank/DDBJ databases">
        <title>Comparative genome analysis confer to the adaptation heavy metal polluted environment.</title>
        <authorList>
            <person name="Li Y."/>
        </authorList>
    </citation>
    <scope>NUCLEOTIDE SEQUENCE [LARGE SCALE GENOMIC DNA]</scope>
    <source>
        <strain evidence="1">P1</strain>
    </source>
</reference>
<dbReference type="OrthoDB" id="791570at2"/>
<protein>
    <submittedName>
        <fullName evidence="1">Uncharacterized protein</fullName>
    </submittedName>
</protein>
<accession>A0A5C1I5M8</accession>
<keyword evidence="2" id="KW-1185">Reference proteome</keyword>
<evidence type="ECO:0000313" key="2">
    <source>
        <dbReference type="Proteomes" id="UP000251402"/>
    </source>
</evidence>
<sequence>MAILNNPVSVAVVRENGGLEILDLIPVYEEEAHAFVATDVLRVYEGFPRAGDNGSAEQSNRDRYLQYIDSPEINNDFFLGELRLHGDRLPGWKYHGNKLTTNEIWQLVTALKVLTDEHIEEEAAIAAILHEEPNSAKAMAFIYGEDLQADTIRIQEMKGHFIIFINEQVVAKVERTDGHWKVTGGSIDDPFLLSEIMSHINAAAT</sequence>
<dbReference type="KEGG" id="mrub:DEO27_021060"/>
<dbReference type="EMBL" id="CP043450">
    <property type="protein sequence ID" value="QEM12401.1"/>
    <property type="molecule type" value="Genomic_DNA"/>
</dbReference>
<dbReference type="RefSeq" id="WP_112575402.1">
    <property type="nucleotide sequence ID" value="NZ_CP043450.1"/>
</dbReference>
<evidence type="ECO:0000313" key="1">
    <source>
        <dbReference type="EMBL" id="QEM12401.1"/>
    </source>
</evidence>
<dbReference type="Proteomes" id="UP000251402">
    <property type="component" value="Chromosome"/>
</dbReference>
<dbReference type="AlphaFoldDB" id="A0A5C1I5M8"/>
<gene>
    <name evidence="1" type="ORF">DEO27_021060</name>
</gene>